<reference evidence="1 2" key="1">
    <citation type="journal article" date="2018" name="Front. Plant Sci.">
        <title>Red Clover (Trifolium pratense) and Zigzag Clover (T. medium) - A Picture of Genomic Similarities and Differences.</title>
        <authorList>
            <person name="Dluhosova J."/>
            <person name="Istvanek J."/>
            <person name="Nedelnik J."/>
            <person name="Repkova J."/>
        </authorList>
    </citation>
    <scope>NUCLEOTIDE SEQUENCE [LARGE SCALE GENOMIC DNA]</scope>
    <source>
        <strain evidence="2">cv. 10/8</strain>
        <tissue evidence="1">Leaf</tissue>
    </source>
</reference>
<dbReference type="Proteomes" id="UP000265520">
    <property type="component" value="Unassembled WGS sequence"/>
</dbReference>
<dbReference type="AlphaFoldDB" id="A0A392MLX3"/>
<evidence type="ECO:0000313" key="1">
    <source>
        <dbReference type="EMBL" id="MCH88203.1"/>
    </source>
</evidence>
<dbReference type="EMBL" id="LXQA010013706">
    <property type="protein sequence ID" value="MCH88203.1"/>
    <property type="molecule type" value="Genomic_DNA"/>
</dbReference>
<keyword evidence="2" id="KW-1185">Reference proteome</keyword>
<protein>
    <submittedName>
        <fullName evidence="1">Uncharacterized protein</fullName>
    </submittedName>
</protein>
<name>A0A392MLX3_9FABA</name>
<accession>A0A392MLX3</accession>
<comment type="caution">
    <text evidence="1">The sequence shown here is derived from an EMBL/GenBank/DDBJ whole genome shotgun (WGS) entry which is preliminary data.</text>
</comment>
<evidence type="ECO:0000313" key="2">
    <source>
        <dbReference type="Proteomes" id="UP000265520"/>
    </source>
</evidence>
<organism evidence="1 2">
    <name type="scientific">Trifolium medium</name>
    <dbReference type="NCBI Taxonomy" id="97028"/>
    <lineage>
        <taxon>Eukaryota</taxon>
        <taxon>Viridiplantae</taxon>
        <taxon>Streptophyta</taxon>
        <taxon>Embryophyta</taxon>
        <taxon>Tracheophyta</taxon>
        <taxon>Spermatophyta</taxon>
        <taxon>Magnoliopsida</taxon>
        <taxon>eudicotyledons</taxon>
        <taxon>Gunneridae</taxon>
        <taxon>Pentapetalae</taxon>
        <taxon>rosids</taxon>
        <taxon>fabids</taxon>
        <taxon>Fabales</taxon>
        <taxon>Fabaceae</taxon>
        <taxon>Papilionoideae</taxon>
        <taxon>50 kb inversion clade</taxon>
        <taxon>NPAAA clade</taxon>
        <taxon>Hologalegina</taxon>
        <taxon>IRL clade</taxon>
        <taxon>Trifolieae</taxon>
        <taxon>Trifolium</taxon>
    </lineage>
</organism>
<sequence length="50" mass="5707">MGLDPLQQMHRCSGSRAVGRVQDPVVPYCICHRRFDCGEDVMITLYSDHI</sequence>
<feature type="non-terminal residue" evidence="1">
    <location>
        <position position="50"/>
    </location>
</feature>
<gene>
    <name evidence="1" type="ORF">A2U01_0009086</name>
</gene>
<proteinExistence type="predicted"/>